<evidence type="ECO:0000313" key="2">
    <source>
        <dbReference type="EMBL" id="KRG68502.1"/>
    </source>
</evidence>
<dbReference type="RefSeq" id="WP_057659719.1">
    <property type="nucleotide sequence ID" value="NZ_LDJL01000013.1"/>
</dbReference>
<dbReference type="AlphaFoldDB" id="A0A0R0CHB0"/>
<comment type="caution">
    <text evidence="2">The sequence shown here is derived from an EMBL/GenBank/DDBJ whole genome shotgun (WGS) entry which is preliminary data.</text>
</comment>
<gene>
    <name evidence="2" type="ORF">ABB29_12850</name>
</gene>
<reference evidence="2 3" key="1">
    <citation type="submission" date="2015-05" db="EMBL/GenBank/DDBJ databases">
        <title>Genome sequencing and analysis of members of genus Stenotrophomonas.</title>
        <authorList>
            <person name="Patil P.P."/>
            <person name="Midha S."/>
            <person name="Patil P.B."/>
        </authorList>
    </citation>
    <scope>NUCLEOTIDE SEQUENCE [LARGE SCALE GENOMIC DNA]</scope>
    <source>
        <strain evidence="2 3">DSM 21858</strain>
    </source>
</reference>
<sequence length="116" mass="12467">MLAADGTGTTVRRQESLATGKNRVQGTPQQRSSSISRPHLVASADLADGMWHRPMAAACLGIEERSALCQRRRGRADAITGRKQTEDAARVERRALMGLLIMGLLKSARALSGTVL</sequence>
<evidence type="ECO:0000256" key="1">
    <source>
        <dbReference type="SAM" id="MobiDB-lite"/>
    </source>
</evidence>
<evidence type="ECO:0000313" key="3">
    <source>
        <dbReference type="Proteomes" id="UP000052052"/>
    </source>
</evidence>
<keyword evidence="3" id="KW-1185">Reference proteome</keyword>
<dbReference type="PATRIC" id="fig|344882.3.peg.949"/>
<name>A0A0R0CHB0_9GAMM</name>
<feature type="region of interest" description="Disordered" evidence="1">
    <location>
        <begin position="1"/>
        <end position="39"/>
    </location>
</feature>
<dbReference type="Proteomes" id="UP000052052">
    <property type="component" value="Unassembled WGS sequence"/>
</dbReference>
<dbReference type="EMBL" id="LDJL01000013">
    <property type="protein sequence ID" value="KRG68502.1"/>
    <property type="molecule type" value="Genomic_DNA"/>
</dbReference>
<accession>A0A0R0CHB0</accession>
<proteinExistence type="predicted"/>
<feature type="compositionally biased region" description="Polar residues" evidence="1">
    <location>
        <begin position="7"/>
        <end position="36"/>
    </location>
</feature>
<protein>
    <submittedName>
        <fullName evidence="2">Uncharacterized protein</fullName>
    </submittedName>
</protein>
<organism evidence="2 3">
    <name type="scientific">Pseudoxanthomonas dokdonensis</name>
    <dbReference type="NCBI Taxonomy" id="344882"/>
    <lineage>
        <taxon>Bacteria</taxon>
        <taxon>Pseudomonadati</taxon>
        <taxon>Pseudomonadota</taxon>
        <taxon>Gammaproteobacteria</taxon>
        <taxon>Lysobacterales</taxon>
        <taxon>Lysobacteraceae</taxon>
        <taxon>Pseudoxanthomonas</taxon>
    </lineage>
</organism>